<reference evidence="8" key="1">
    <citation type="journal article" date="2021" name="PeerJ">
        <title>Extensive microbial diversity within the chicken gut microbiome revealed by metagenomics and culture.</title>
        <authorList>
            <person name="Gilroy R."/>
            <person name="Ravi A."/>
            <person name="Getino M."/>
            <person name="Pursley I."/>
            <person name="Horton D.L."/>
            <person name="Alikhan N.F."/>
            <person name="Baker D."/>
            <person name="Gharbi K."/>
            <person name="Hall N."/>
            <person name="Watson M."/>
            <person name="Adriaenssens E.M."/>
            <person name="Foster-Nyarko E."/>
            <person name="Jarju S."/>
            <person name="Secka A."/>
            <person name="Antonio M."/>
            <person name="Oren A."/>
            <person name="Chaudhuri R.R."/>
            <person name="La Ragione R."/>
            <person name="Hildebrand F."/>
            <person name="Pallen M.J."/>
        </authorList>
    </citation>
    <scope>NUCLEOTIDE SEQUENCE</scope>
    <source>
        <strain evidence="8">CHK193-4272</strain>
    </source>
</reference>
<keyword evidence="3 5" id="KW-0418">Kinase</keyword>
<dbReference type="EMBL" id="DXIE01000031">
    <property type="protein sequence ID" value="HIV62187.1"/>
    <property type="molecule type" value="Genomic_DNA"/>
</dbReference>
<evidence type="ECO:0000313" key="8">
    <source>
        <dbReference type="EMBL" id="HIV62187.1"/>
    </source>
</evidence>
<dbReference type="InterPro" id="IPR014746">
    <property type="entry name" value="Gln_synth/guanido_kin_cat_dom"/>
</dbReference>
<evidence type="ECO:0000256" key="6">
    <source>
        <dbReference type="RuleBase" id="RU000505"/>
    </source>
</evidence>
<dbReference type="PROSITE" id="PS00112">
    <property type="entry name" value="PHOSPHAGEN_KINASE"/>
    <property type="match status" value="1"/>
</dbReference>
<accession>A0A9D1THL1</accession>
<feature type="binding site" evidence="5">
    <location>
        <position position="110"/>
    </location>
    <ligand>
        <name>ATP</name>
        <dbReference type="ChEBI" id="CHEBI:30616"/>
    </ligand>
</feature>
<evidence type="ECO:0000256" key="2">
    <source>
        <dbReference type="ARBA" id="ARBA00022741"/>
    </source>
</evidence>
<dbReference type="GO" id="GO:0046314">
    <property type="term" value="P:phosphocreatine biosynthetic process"/>
    <property type="evidence" value="ECO:0007669"/>
    <property type="project" value="InterPro"/>
</dbReference>
<dbReference type="PANTHER" id="PTHR11547:SF38">
    <property type="entry name" value="ARGININE KINASE 1-RELATED"/>
    <property type="match status" value="1"/>
</dbReference>
<evidence type="ECO:0000259" key="7">
    <source>
        <dbReference type="PROSITE" id="PS51510"/>
    </source>
</evidence>
<dbReference type="GO" id="GO:0004111">
    <property type="term" value="F:creatine kinase activity"/>
    <property type="evidence" value="ECO:0007669"/>
    <property type="project" value="InterPro"/>
</dbReference>
<gene>
    <name evidence="8" type="ORF">H9746_04965</name>
</gene>
<proteinExistence type="inferred from homology"/>
<dbReference type="PROSITE" id="PS51510">
    <property type="entry name" value="PHOSPHAGEN_KINASE_C"/>
    <property type="match status" value="1"/>
</dbReference>
<evidence type="ECO:0000313" key="9">
    <source>
        <dbReference type="Proteomes" id="UP000886808"/>
    </source>
</evidence>
<dbReference type="InterPro" id="IPR023660">
    <property type="entry name" value="Arg_Kinase"/>
</dbReference>
<dbReference type="GO" id="GO:0005524">
    <property type="term" value="F:ATP binding"/>
    <property type="evidence" value="ECO:0007669"/>
    <property type="project" value="UniProtKB-UniRule"/>
</dbReference>
<feature type="binding site" evidence="5">
    <location>
        <begin position="16"/>
        <end position="20"/>
    </location>
    <ligand>
        <name>ATP</name>
        <dbReference type="ChEBI" id="CHEBI:30616"/>
    </ligand>
</feature>
<protein>
    <recommendedName>
        <fullName evidence="7">Phosphagen kinase C-terminal domain-containing protein</fullName>
    </recommendedName>
</protein>
<comment type="similarity">
    <text evidence="5 6">Belongs to the ATP:guanido phosphotransferase family.</text>
</comment>
<keyword evidence="2 5" id="KW-0547">Nucleotide-binding</keyword>
<keyword evidence="4 5" id="KW-0067">ATP-binding</keyword>
<dbReference type="InterPro" id="IPR022414">
    <property type="entry name" value="ATP-guanido_PTrfase_cat"/>
</dbReference>
<dbReference type="Pfam" id="PF00217">
    <property type="entry name" value="ATP-gua_Ptrans"/>
    <property type="match status" value="1"/>
</dbReference>
<feature type="domain" description="Phosphagen kinase C-terminal" evidence="7">
    <location>
        <begin position="13"/>
        <end position="239"/>
    </location>
</feature>
<dbReference type="CDD" id="cd07930">
    <property type="entry name" value="bacterial_phosphagen_kinase"/>
    <property type="match status" value="1"/>
</dbReference>
<dbReference type="PANTHER" id="PTHR11547">
    <property type="entry name" value="ARGININE OR CREATINE KINASE"/>
    <property type="match status" value="1"/>
</dbReference>
<reference evidence="8" key="2">
    <citation type="submission" date="2021-04" db="EMBL/GenBank/DDBJ databases">
        <authorList>
            <person name="Gilroy R."/>
        </authorList>
    </citation>
    <scope>NUCLEOTIDE SEQUENCE</scope>
    <source>
        <strain evidence="8">CHK193-4272</strain>
    </source>
</reference>
<dbReference type="InterPro" id="IPR000749">
    <property type="entry name" value="ATP-guanido_PTrfase"/>
</dbReference>
<evidence type="ECO:0000256" key="1">
    <source>
        <dbReference type="ARBA" id="ARBA00022679"/>
    </source>
</evidence>
<feature type="binding site" evidence="5">
    <location>
        <position position="78"/>
    </location>
    <ligand>
        <name>ATP</name>
        <dbReference type="ChEBI" id="CHEBI:30616"/>
    </ligand>
</feature>
<evidence type="ECO:0000256" key="5">
    <source>
        <dbReference type="PROSITE-ProRule" id="PRU00843"/>
    </source>
</evidence>
<dbReference type="AlphaFoldDB" id="A0A9D1THL1"/>
<evidence type="ECO:0000256" key="3">
    <source>
        <dbReference type="ARBA" id="ARBA00022777"/>
    </source>
</evidence>
<dbReference type="GO" id="GO:0005615">
    <property type="term" value="C:extracellular space"/>
    <property type="evidence" value="ECO:0007669"/>
    <property type="project" value="TreeGrafter"/>
</dbReference>
<evidence type="ECO:0000256" key="4">
    <source>
        <dbReference type="ARBA" id="ARBA00022840"/>
    </source>
</evidence>
<dbReference type="InterPro" id="IPR022415">
    <property type="entry name" value="ATP-guanido_PTrfase_AS"/>
</dbReference>
<feature type="binding site" evidence="5">
    <location>
        <begin position="161"/>
        <end position="165"/>
    </location>
    <ligand>
        <name>ATP</name>
        <dbReference type="ChEBI" id="CHEBI:30616"/>
    </ligand>
</feature>
<name>A0A9D1THL1_9FIRM</name>
<dbReference type="Proteomes" id="UP000886808">
    <property type="component" value="Unassembled WGS sequence"/>
</dbReference>
<dbReference type="SUPFAM" id="SSF55931">
    <property type="entry name" value="Glutamine synthetase/guanido kinase"/>
    <property type="match status" value="1"/>
</dbReference>
<dbReference type="Gene3D" id="3.30.590.10">
    <property type="entry name" value="Glutamine synthetase/guanido kinase, catalytic domain"/>
    <property type="match status" value="1"/>
</dbReference>
<comment type="caution">
    <text evidence="8">The sequence shown here is derived from an EMBL/GenBank/DDBJ whole genome shotgun (WGS) entry which is preliminary data.</text>
</comment>
<sequence length="335" mass="36964">MAEFEFHGGFADLAVSTRVRLARNFKGYTYRNLTAEKQKEIADKIWNAINTAPAISKQFTFSEIKAGSNDALSKVETHQISPELAQNGGYLIATENGGVSIMIGEEDHMRLQVMGSGLCPKECMKEASRLASLIESQMPMDYDTNLGYLTACPSNIGTGLRASVMLHLPMLERAGGISELVNLAGRQGFTVRGAYGEGSRAVGDFYQLSNQITLGVSEDNIIDKLIKLCTEVIEKEKNLRHRLSSGHEIELTDRVCRAVGILKTARQIQTNEAIDCLSQILIGISMKYLDGVKPEEIWKTEQRIQPAVLGGTANERDKKRADILRDLTKSLEIII</sequence>
<feature type="binding site" evidence="5">
    <location>
        <begin position="192"/>
        <end position="197"/>
    </location>
    <ligand>
        <name>ATP</name>
        <dbReference type="ChEBI" id="CHEBI:30616"/>
    </ligand>
</feature>
<organism evidence="8 9">
    <name type="scientific">Candidatus Butyricicoccus avistercoris</name>
    <dbReference type="NCBI Taxonomy" id="2838518"/>
    <lineage>
        <taxon>Bacteria</taxon>
        <taxon>Bacillati</taxon>
        <taxon>Bacillota</taxon>
        <taxon>Clostridia</taxon>
        <taxon>Eubacteriales</taxon>
        <taxon>Butyricicoccaceae</taxon>
        <taxon>Butyricicoccus</taxon>
    </lineage>
</organism>
<keyword evidence="1 5" id="KW-0808">Transferase</keyword>